<evidence type="ECO:0000256" key="1">
    <source>
        <dbReference type="SAM" id="Phobius"/>
    </source>
</evidence>
<keyword evidence="1" id="KW-0812">Transmembrane</keyword>
<protein>
    <recommendedName>
        <fullName evidence="3">Glycine zipper domain-containing protein</fullName>
    </recommendedName>
</protein>
<reference evidence="2" key="1">
    <citation type="journal article" date="2020" name="mSystems">
        <title>Genome- and Community-Level Interaction Insights into Carbon Utilization and Element Cycling Functions of Hydrothermarchaeota in Hydrothermal Sediment.</title>
        <authorList>
            <person name="Zhou Z."/>
            <person name="Liu Y."/>
            <person name="Xu W."/>
            <person name="Pan J."/>
            <person name="Luo Z.H."/>
            <person name="Li M."/>
        </authorList>
    </citation>
    <scope>NUCLEOTIDE SEQUENCE [LARGE SCALE GENOMIC DNA]</scope>
    <source>
        <strain evidence="2">SpSt-751</strain>
    </source>
</reference>
<name>A0A7C3SNA9_9BACT</name>
<evidence type="ECO:0000313" key="2">
    <source>
        <dbReference type="EMBL" id="HGB30977.1"/>
    </source>
</evidence>
<keyword evidence="1" id="KW-0472">Membrane</keyword>
<gene>
    <name evidence="2" type="ORF">ENV35_03770</name>
</gene>
<feature type="transmembrane region" description="Helical" evidence="1">
    <location>
        <begin position="210"/>
        <end position="232"/>
    </location>
</feature>
<dbReference type="EMBL" id="DTGA01000091">
    <property type="protein sequence ID" value="HGB30977.1"/>
    <property type="molecule type" value="Genomic_DNA"/>
</dbReference>
<organism evidence="2">
    <name type="scientific">Dictyoglomus turgidum</name>
    <dbReference type="NCBI Taxonomy" id="513050"/>
    <lineage>
        <taxon>Bacteria</taxon>
        <taxon>Pseudomonadati</taxon>
        <taxon>Dictyoglomota</taxon>
        <taxon>Dictyoglomia</taxon>
        <taxon>Dictyoglomales</taxon>
        <taxon>Dictyoglomaceae</taxon>
        <taxon>Dictyoglomus</taxon>
    </lineage>
</organism>
<accession>A0A7C3SNA9</accession>
<dbReference type="AlphaFoldDB" id="A0A7C3SNA9"/>
<proteinExistence type="predicted"/>
<keyword evidence="1" id="KW-1133">Transmembrane helix</keyword>
<evidence type="ECO:0008006" key="3">
    <source>
        <dbReference type="Google" id="ProtNLM"/>
    </source>
</evidence>
<sequence>MKQLIKRADLGNIGDSDLVVLAPLQQQKETPLAGKVLRGAGIGAATPLGLAYAFGGLTTKGEHLPLFGKARELSPEQILRRQHFMRRLALAGALLGGGHALYSHYKEKTSATRDPKKVKKFKSFSTPEILGAKGKTIEEQAPTPGKDLKKVLGKQAKLDLQWLEKESQSVELPFTLRHPRLVMTGGELGGALGGALLGAGLGSTISGSPIAPVAGAATGAVTGSMLGTYLAARKLKKDLYKLVPPEELHQSLKRTIQRSLTK</sequence>
<comment type="caution">
    <text evidence="2">The sequence shown here is derived from an EMBL/GenBank/DDBJ whole genome shotgun (WGS) entry which is preliminary data.</text>
</comment>